<keyword evidence="2" id="KW-1185">Reference proteome</keyword>
<name>A0A834TRD7_9FABA</name>
<dbReference type="Proteomes" id="UP000634136">
    <property type="component" value="Unassembled WGS sequence"/>
</dbReference>
<proteinExistence type="predicted"/>
<dbReference type="OrthoDB" id="1418158at2759"/>
<accession>A0A834TRD7</accession>
<protein>
    <submittedName>
        <fullName evidence="1">Uncharacterized protein</fullName>
    </submittedName>
</protein>
<dbReference type="EMBL" id="JAAIUW010000006">
    <property type="protein sequence ID" value="KAF7827010.1"/>
    <property type="molecule type" value="Genomic_DNA"/>
</dbReference>
<evidence type="ECO:0000313" key="2">
    <source>
        <dbReference type="Proteomes" id="UP000634136"/>
    </source>
</evidence>
<sequence>MLANNPWAVQRSLLVLDKCEPGMVMEHLRANKVPIWLRFFWHTDGSVAYEHGNMAGEVVQLDMHIDGFQNVHALRVKVLIEPAKPLFMGACITLSNGDKVWVSCTPERSYRLCEQCGRIEGSYNQVLVDVPMEIPENNSVPPVGNQGRREDQNRDHQFEFNGNLVLQAFNVKDLSILQGGILSAVAEKAFNEPPIQSDELACSKYIQDIISEEVDFWKQEQNFSTHFGPLWCIGLPNLSVYDSYLYRRVNEEEEKYEDSTIRGCKRNKEQDDILVPQKKLKVESFNSSIARGEKRKIVSFQKDVNFAKSYIPYPKRYKMRLNDVMDKWFDDLEYREMHECIVDRRGARKASPNQPPKEI</sequence>
<dbReference type="AlphaFoldDB" id="A0A834TRD7"/>
<comment type="caution">
    <text evidence="1">The sequence shown here is derived from an EMBL/GenBank/DDBJ whole genome shotgun (WGS) entry which is preliminary data.</text>
</comment>
<organism evidence="1 2">
    <name type="scientific">Senna tora</name>
    <dbReference type="NCBI Taxonomy" id="362788"/>
    <lineage>
        <taxon>Eukaryota</taxon>
        <taxon>Viridiplantae</taxon>
        <taxon>Streptophyta</taxon>
        <taxon>Embryophyta</taxon>
        <taxon>Tracheophyta</taxon>
        <taxon>Spermatophyta</taxon>
        <taxon>Magnoliopsida</taxon>
        <taxon>eudicotyledons</taxon>
        <taxon>Gunneridae</taxon>
        <taxon>Pentapetalae</taxon>
        <taxon>rosids</taxon>
        <taxon>fabids</taxon>
        <taxon>Fabales</taxon>
        <taxon>Fabaceae</taxon>
        <taxon>Caesalpinioideae</taxon>
        <taxon>Cassia clade</taxon>
        <taxon>Senna</taxon>
    </lineage>
</organism>
<reference evidence="1" key="1">
    <citation type="submission" date="2020-09" db="EMBL/GenBank/DDBJ databases">
        <title>Genome-Enabled Discovery of Anthraquinone Biosynthesis in Senna tora.</title>
        <authorList>
            <person name="Kang S.-H."/>
            <person name="Pandey R.P."/>
            <person name="Lee C.-M."/>
            <person name="Sim J.-S."/>
            <person name="Jeong J.-T."/>
            <person name="Choi B.-S."/>
            <person name="Jung M."/>
            <person name="Ginzburg D."/>
            <person name="Zhao K."/>
            <person name="Won S.Y."/>
            <person name="Oh T.-J."/>
            <person name="Yu Y."/>
            <person name="Kim N.-H."/>
            <person name="Lee O.R."/>
            <person name="Lee T.-H."/>
            <person name="Bashyal P."/>
            <person name="Kim T.-S."/>
            <person name="Lee W.-H."/>
            <person name="Kawkins C."/>
            <person name="Kim C.-K."/>
            <person name="Kim J.S."/>
            <person name="Ahn B.O."/>
            <person name="Rhee S.Y."/>
            <person name="Sohng J.K."/>
        </authorList>
    </citation>
    <scope>NUCLEOTIDE SEQUENCE</scope>
    <source>
        <tissue evidence="1">Leaf</tissue>
    </source>
</reference>
<evidence type="ECO:0000313" key="1">
    <source>
        <dbReference type="EMBL" id="KAF7827010.1"/>
    </source>
</evidence>
<gene>
    <name evidence="1" type="ORF">G2W53_018174</name>
</gene>